<sequence>MTRPIGYFVHHQGRGHAERAAAIANALPGDRPVVLFSARADIFPPLAANVSVRTIPSLFEAVGDEPFGLANAPTPSSLHCAPLGWKSITHAVAAIATWFDTAQPALFITDVSAELAQLARIASVPCVSVLQHGDRSDPGHMAAYESGLGILAPYAPSLEQPGRPAWMLAKTHYAPGVGVEIDAIGRDAARTALGLPLDAEIVVVIAGGGGTGTPATPLTLGARAEPDALWLTIGSVEQEWHATAPGNLKHLGWVDTPALYIAAADRVVSSAGNTTVHMIAAVGRPWIVVPEWRYFDEQLWKARMLDRAGAATMLDHWPSHVGAWTQAWARAASLDLSQQRALFDAHAAQDVAAWLLRVADAAWKSPGIAAAPELAAVDHLICESLS</sequence>
<reference evidence="2 3" key="1">
    <citation type="journal article" date="2019" name="Environ. Microbiol.">
        <title>Species interactions and distinct microbial communities in high Arctic permafrost affected cryosols are associated with the CH4 and CO2 gas fluxes.</title>
        <authorList>
            <person name="Altshuler I."/>
            <person name="Hamel J."/>
            <person name="Turney S."/>
            <person name="Magnuson E."/>
            <person name="Levesque R."/>
            <person name="Greer C."/>
            <person name="Whyte L.G."/>
        </authorList>
    </citation>
    <scope>NUCLEOTIDE SEQUENCE [LARGE SCALE GENOMIC DNA]</scope>
    <source>
        <strain evidence="2 3">E6.1</strain>
    </source>
</reference>
<dbReference type="InterPro" id="IPR007235">
    <property type="entry name" value="Glyco_trans_28_C"/>
</dbReference>
<comment type="caution">
    <text evidence="2">The sequence shown here is derived from an EMBL/GenBank/DDBJ whole genome shotgun (WGS) entry which is preliminary data.</text>
</comment>
<dbReference type="AlphaFoldDB" id="A0A502FFY7"/>
<evidence type="ECO:0000313" key="2">
    <source>
        <dbReference type="EMBL" id="TPG48226.1"/>
    </source>
</evidence>
<dbReference type="GO" id="GO:0016758">
    <property type="term" value="F:hexosyltransferase activity"/>
    <property type="evidence" value="ECO:0007669"/>
    <property type="project" value="InterPro"/>
</dbReference>
<dbReference type="RefSeq" id="WP_140852160.1">
    <property type="nucleotide sequence ID" value="NZ_RCZC01000009.1"/>
</dbReference>
<feature type="domain" description="Glycosyl transferase family 28 C-terminal" evidence="1">
    <location>
        <begin position="249"/>
        <end position="315"/>
    </location>
</feature>
<evidence type="ECO:0000259" key="1">
    <source>
        <dbReference type="Pfam" id="PF04101"/>
    </source>
</evidence>
<dbReference type="Gene3D" id="3.40.50.2000">
    <property type="entry name" value="Glycogen Phosphorylase B"/>
    <property type="match status" value="1"/>
</dbReference>
<dbReference type="SUPFAM" id="SSF53756">
    <property type="entry name" value="UDP-Glycosyltransferase/glycogen phosphorylase"/>
    <property type="match status" value="1"/>
</dbReference>
<protein>
    <recommendedName>
        <fullName evidence="1">Glycosyl transferase family 28 C-terminal domain-containing protein</fullName>
    </recommendedName>
</protein>
<gene>
    <name evidence="2" type="ORF">EAH76_20580</name>
</gene>
<organism evidence="2 3">
    <name type="scientific">Sphingomonas glacialis</name>
    <dbReference type="NCBI Taxonomy" id="658225"/>
    <lineage>
        <taxon>Bacteria</taxon>
        <taxon>Pseudomonadati</taxon>
        <taxon>Pseudomonadota</taxon>
        <taxon>Alphaproteobacteria</taxon>
        <taxon>Sphingomonadales</taxon>
        <taxon>Sphingomonadaceae</taxon>
        <taxon>Sphingomonas</taxon>
    </lineage>
</organism>
<dbReference type="PANTHER" id="PTHR21015:SF22">
    <property type="entry name" value="GLYCOSYLTRANSFERASE"/>
    <property type="match status" value="1"/>
</dbReference>
<keyword evidence="3" id="KW-1185">Reference proteome</keyword>
<evidence type="ECO:0000313" key="3">
    <source>
        <dbReference type="Proteomes" id="UP000319931"/>
    </source>
</evidence>
<name>A0A502FFY7_9SPHN</name>
<dbReference type="EMBL" id="RCZC01000009">
    <property type="protein sequence ID" value="TPG48226.1"/>
    <property type="molecule type" value="Genomic_DNA"/>
</dbReference>
<proteinExistence type="predicted"/>
<dbReference type="OrthoDB" id="9809594at2"/>
<accession>A0A502FFY7</accession>
<dbReference type="Proteomes" id="UP000319931">
    <property type="component" value="Unassembled WGS sequence"/>
</dbReference>
<dbReference type="Pfam" id="PF04101">
    <property type="entry name" value="Glyco_tran_28_C"/>
    <property type="match status" value="1"/>
</dbReference>
<dbReference type="PANTHER" id="PTHR21015">
    <property type="entry name" value="UDP-N-ACETYLGLUCOSAMINE--N-ACETYLMURAMYL-(PENTAPEPTIDE) PYROPHOSPHORYL-UNDECAPRENOL N-ACETYLGLUCOSAMINE TRANSFERASE 1"/>
    <property type="match status" value="1"/>
</dbReference>